<dbReference type="Gene3D" id="3.40.50.720">
    <property type="entry name" value="NAD(P)-binding Rossmann-like Domain"/>
    <property type="match status" value="1"/>
</dbReference>
<dbReference type="InterPro" id="IPR036291">
    <property type="entry name" value="NAD(P)-bd_dom_sf"/>
</dbReference>
<keyword evidence="3" id="KW-1185">Reference proteome</keyword>
<dbReference type="InterPro" id="IPR003781">
    <property type="entry name" value="CoA-bd"/>
</dbReference>
<evidence type="ECO:0000313" key="2">
    <source>
        <dbReference type="EMBL" id="NLR76538.1"/>
    </source>
</evidence>
<name>A0A847SGZ8_9NEIS</name>
<dbReference type="Pfam" id="PF13380">
    <property type="entry name" value="CoA_binding_2"/>
    <property type="match status" value="1"/>
</dbReference>
<dbReference type="SMART" id="SM00881">
    <property type="entry name" value="CoA_binding"/>
    <property type="match status" value="1"/>
</dbReference>
<dbReference type="PANTHER" id="PTHR33303">
    <property type="entry name" value="CYTOPLASMIC PROTEIN-RELATED"/>
    <property type="match status" value="1"/>
</dbReference>
<evidence type="ECO:0000259" key="1">
    <source>
        <dbReference type="SMART" id="SM00881"/>
    </source>
</evidence>
<accession>A0A847SGZ8</accession>
<gene>
    <name evidence="2" type="ORF">HF682_15330</name>
</gene>
<organism evidence="2 3">
    <name type="scientific">Leeia aquatica</name>
    <dbReference type="NCBI Taxonomy" id="2725557"/>
    <lineage>
        <taxon>Bacteria</taxon>
        <taxon>Pseudomonadati</taxon>
        <taxon>Pseudomonadota</taxon>
        <taxon>Betaproteobacteria</taxon>
        <taxon>Neisseriales</taxon>
        <taxon>Leeiaceae</taxon>
        <taxon>Leeia</taxon>
    </lineage>
</organism>
<comment type="caution">
    <text evidence="2">The sequence shown here is derived from an EMBL/GenBank/DDBJ whole genome shotgun (WGS) entry which is preliminary data.</text>
</comment>
<dbReference type="AlphaFoldDB" id="A0A847SGZ8"/>
<dbReference type="Proteomes" id="UP000587991">
    <property type="component" value="Unassembled WGS sequence"/>
</dbReference>
<sequence>MFNNPSDDDIRQRLKQSRRIAVVGMSPNPARPSFGVAKIMRAFGYSIVPVRPAVSEVLGETAYPTLQAVPGRVDIVNVFRNASLLEPIVDACIETGAPALWIQEGIINEAAAERARAAGIWVVMDRCIYKDYVRLFRDQA</sequence>
<dbReference type="PANTHER" id="PTHR33303:SF2">
    <property type="entry name" value="COA-BINDING DOMAIN-CONTAINING PROTEIN"/>
    <property type="match status" value="1"/>
</dbReference>
<dbReference type="EMBL" id="JABAIM010000004">
    <property type="protein sequence ID" value="NLR76538.1"/>
    <property type="molecule type" value="Genomic_DNA"/>
</dbReference>
<dbReference type="RefSeq" id="WP_168878212.1">
    <property type="nucleotide sequence ID" value="NZ_JABAIM010000004.1"/>
</dbReference>
<protein>
    <submittedName>
        <fullName evidence="2">CoA-binding protein</fullName>
    </submittedName>
</protein>
<dbReference type="SUPFAM" id="SSF51735">
    <property type="entry name" value="NAD(P)-binding Rossmann-fold domains"/>
    <property type="match status" value="1"/>
</dbReference>
<proteinExistence type="predicted"/>
<reference evidence="2 3" key="1">
    <citation type="submission" date="2020-04" db="EMBL/GenBank/DDBJ databases">
        <title>Draft genome of Leeia sp. IMCC25680.</title>
        <authorList>
            <person name="Song J."/>
            <person name="Cho J.-C."/>
        </authorList>
    </citation>
    <scope>NUCLEOTIDE SEQUENCE [LARGE SCALE GENOMIC DNA]</scope>
    <source>
        <strain evidence="2 3">IMCC25680</strain>
    </source>
</reference>
<evidence type="ECO:0000313" key="3">
    <source>
        <dbReference type="Proteomes" id="UP000587991"/>
    </source>
</evidence>
<feature type="domain" description="CoA-binding" evidence="1">
    <location>
        <begin position="14"/>
        <end position="106"/>
    </location>
</feature>